<dbReference type="Proteomes" id="UP001057474">
    <property type="component" value="Chromosome"/>
</dbReference>
<dbReference type="EMBL" id="CP071527">
    <property type="protein sequence ID" value="USQ12965.1"/>
    <property type="molecule type" value="Genomic_DNA"/>
</dbReference>
<proteinExistence type="predicted"/>
<protein>
    <submittedName>
        <fullName evidence="1">Uncharacterized protein</fullName>
    </submittedName>
</protein>
<sequence length="629" mass="72518">MAVTGLPFLPSQIILDGSTLNEVYRSNYISPLILGKSEIEVDYHYNQLDSAYLFILDINKPRDLIDFWNLRAIHKNVLAIPLQYMDDLSSFCREFVHESYHPLSGKYSGNTIGTICMFSRSISESDMEKIHKEYLFVNESGANSIQAWYPPIWRDQPTYTSRKTRPTLNSKTIDIMIETPTPNISFNPLLPDFTTQPIGKYDVANVIELRDYTNKNQIATVFPCNYKSSSLPDFSIHTKNILSTTEGFIFFPQFPDLSEYWDLMDCTSAINTWFNHNHIQAVVSDAGRATQQIIQALDGFNGVGSIAHKKIIELLNEISKKPITRSMQYQEFKNKVHKAIPNPSQKESVLKLLINKKAVELGLEVRCCNCKTWGWHKLNQIDYELVCELCLQQFKFPINCPSDTNYARWAYRVIGPFALPDFARGGYAASLSIRFFANLGFNRSKLTWSPGQELVLQNNCKIEADFVLWYQRQTSSSPHYPTEIIIGEAKSFGKEIFKEDDVDKMKLLAETFPGAILVFATMKEPESLSSKEIVRLKKLAEWGRSYDKERKKSRAPVIILTSIELFSSNFILQAWTEKQGQHEKLAKTYTPYIRNLRVLANVTQQLYLSLNSFEEWHEEKWKRKLTHEK</sequence>
<dbReference type="RefSeq" id="WP_252579178.1">
    <property type="nucleotide sequence ID" value="NZ_CP071527.1"/>
</dbReference>
<accession>A0ABY4Y6V1</accession>
<organism evidence="1 2">
    <name type="scientific">Legionella lytica</name>
    <dbReference type="NCBI Taxonomy" id="96232"/>
    <lineage>
        <taxon>Bacteria</taxon>
        <taxon>Pseudomonadati</taxon>
        <taxon>Pseudomonadota</taxon>
        <taxon>Gammaproteobacteria</taxon>
        <taxon>Legionellales</taxon>
        <taxon>Legionellaceae</taxon>
        <taxon>Legionella</taxon>
    </lineage>
</organism>
<evidence type="ECO:0000313" key="1">
    <source>
        <dbReference type="EMBL" id="USQ12965.1"/>
    </source>
</evidence>
<keyword evidence="2" id="KW-1185">Reference proteome</keyword>
<evidence type="ECO:0000313" key="2">
    <source>
        <dbReference type="Proteomes" id="UP001057474"/>
    </source>
</evidence>
<reference evidence="1" key="1">
    <citation type="submission" date="2021-03" db="EMBL/GenBank/DDBJ databases">
        <title>Legionella lytica PCM 2298.</title>
        <authorList>
            <person name="Koper P."/>
        </authorList>
    </citation>
    <scope>NUCLEOTIDE SEQUENCE</scope>
    <source>
        <strain evidence="1">PCM 2298</strain>
    </source>
</reference>
<name>A0ABY4Y6V1_9GAMM</name>
<gene>
    <name evidence="1" type="ORF">J2N86_09650</name>
</gene>